<sequence length="178" mass="19714">MKNKGFTLIELVVVIVILGILAVVAAPRFLGLQSDARAAVLEGVEGTLRPAFETFAAKTEMPSAEIVIERDIRYLVLGDEKVRINAGNNWPAFIELNPQEALDQFKAVINIDATLPEDENGEFSFMQDFDGGFFLYPKNAELSDETFTTFNKCYVRYVSMSTSGSGRPAQIFVETDDC</sequence>
<dbReference type="InterPro" id="IPR045584">
    <property type="entry name" value="Pilin-like"/>
</dbReference>
<dbReference type="PROSITE" id="PS00409">
    <property type="entry name" value="PROKAR_NTER_METHYL"/>
    <property type="match status" value="1"/>
</dbReference>
<dbReference type="Proteomes" id="UP001219537">
    <property type="component" value="Chromosome 2"/>
</dbReference>
<accession>A0AAQ2Y4P0</accession>
<dbReference type="NCBIfam" id="TIGR02532">
    <property type="entry name" value="IV_pilin_GFxxxE"/>
    <property type="match status" value="1"/>
</dbReference>
<evidence type="ECO:0000313" key="2">
    <source>
        <dbReference type="EMBL" id="WDG11089.1"/>
    </source>
</evidence>
<dbReference type="AlphaFoldDB" id="A0AAQ2Y4P0"/>
<dbReference type="Pfam" id="PF07963">
    <property type="entry name" value="N_methyl"/>
    <property type="match status" value="1"/>
</dbReference>
<keyword evidence="1" id="KW-1133">Transmembrane helix</keyword>
<gene>
    <name evidence="2" type="ORF">PUN50_17635</name>
</gene>
<feature type="transmembrane region" description="Helical" evidence="1">
    <location>
        <begin position="6"/>
        <end position="27"/>
    </location>
</feature>
<keyword evidence="1" id="KW-0472">Membrane</keyword>
<dbReference type="RefSeq" id="WP_077262564.1">
    <property type="nucleotide sequence ID" value="NZ_CP019635.1"/>
</dbReference>
<proteinExistence type="predicted"/>
<dbReference type="SUPFAM" id="SSF54523">
    <property type="entry name" value="Pili subunits"/>
    <property type="match status" value="1"/>
</dbReference>
<dbReference type="EMBL" id="CP117989">
    <property type="protein sequence ID" value="WDG11089.1"/>
    <property type="molecule type" value="Genomic_DNA"/>
</dbReference>
<organism evidence="2 3">
    <name type="scientific">Vibrio campbellii</name>
    <dbReference type="NCBI Taxonomy" id="680"/>
    <lineage>
        <taxon>Bacteria</taxon>
        <taxon>Pseudomonadati</taxon>
        <taxon>Pseudomonadota</taxon>
        <taxon>Gammaproteobacteria</taxon>
        <taxon>Vibrionales</taxon>
        <taxon>Vibrionaceae</taxon>
        <taxon>Vibrio</taxon>
    </lineage>
</organism>
<evidence type="ECO:0000256" key="1">
    <source>
        <dbReference type="SAM" id="Phobius"/>
    </source>
</evidence>
<keyword evidence="1" id="KW-0812">Transmembrane</keyword>
<protein>
    <submittedName>
        <fullName evidence="2">Type II secretion system protein</fullName>
    </submittedName>
</protein>
<dbReference type="InterPro" id="IPR012902">
    <property type="entry name" value="N_methyl_site"/>
</dbReference>
<evidence type="ECO:0000313" key="3">
    <source>
        <dbReference type="Proteomes" id="UP001219537"/>
    </source>
</evidence>
<reference evidence="2" key="1">
    <citation type="submission" date="2023-02" db="EMBL/GenBank/DDBJ databases">
        <title>Isolation, identification, and genome analysis of Vibrio campbellii in the Penaeus vannamei larvae stage.</title>
        <authorList>
            <person name="Huang T."/>
            <person name="Zhang B."/>
        </authorList>
    </citation>
    <scope>NUCLEOTIDE SEQUENCE</scope>
    <source>
        <strain evidence="2">20220413_1</strain>
    </source>
</reference>
<name>A0AAQ2Y4P0_9VIBR</name>
<dbReference type="Gene3D" id="3.30.700.10">
    <property type="entry name" value="Glycoprotein, Type 4 Pilin"/>
    <property type="match status" value="1"/>
</dbReference>